<sequence length="656" mass="76632">MSKKNNRDPPKQHPERIFRIDRTTRDRRRPKEDSSDRSSSCKSGARNFEFLDRSNGGRNFREQAASSFMKRAYEEDKHEHHWRYLGRSSRFSYSECDNYSDEEQINFYGQNDFEDNLQNPYFRRERYYSEDELDEFPIEIDYADYDFEDEIGQEAQKEEAAPICCSQKKGFKNEEFMGDLSTIDGLSIFGEDLDLNMQRAYSNDQNRNQPQEETKENNWDDNFSQCEFFENNDKDLEEEKLPKLEEDKDYFIEPQFIKTSSYPICGSIQGRNFNRDYDQNLSSWKSVMNESIDLVNNQNEFDELKFLHFKDNTPPKGLKESMPSCNMPKRKISYHGCDSTLLTPSMFDKDPEVVTRKGSFQGDFCQSEHISRCSQIGMVSYCVDHSCNSPLKPCLPSIKTTEKDTKKGSNKDCSLKAPSSVLTKDEAATNDAQIIDISNLEEPLSLSPAPSPKLPKRRTKPKTTESYYLLQRKTFRMMKKFFKDQFDAYVKKYNFKRKIKQLSREELDRYFYECIEQEPIFDSYSEPLTHGVSKILVESLQLLILNDRYKKKENATKGMDFTVSRNLINNYTQKSLNAFLMSKGNCLLTLVYLKNACYITHSSPLQIPQNQCHLQSDVDPSKLLQEMTYLHSLTAEQYAQFPACPSLPSEQDIVLD</sequence>
<dbReference type="Proteomes" id="UP001295684">
    <property type="component" value="Unassembled WGS sequence"/>
</dbReference>
<organism evidence="2 3">
    <name type="scientific">Euplotes crassus</name>
    <dbReference type="NCBI Taxonomy" id="5936"/>
    <lineage>
        <taxon>Eukaryota</taxon>
        <taxon>Sar</taxon>
        <taxon>Alveolata</taxon>
        <taxon>Ciliophora</taxon>
        <taxon>Intramacronucleata</taxon>
        <taxon>Spirotrichea</taxon>
        <taxon>Hypotrichia</taxon>
        <taxon>Euplotida</taxon>
        <taxon>Euplotidae</taxon>
        <taxon>Moneuplotes</taxon>
    </lineage>
</organism>
<gene>
    <name evidence="2" type="ORF">ECRASSUSDP1_LOCUS28288</name>
</gene>
<name>A0AAD1Y998_EUPCR</name>
<evidence type="ECO:0000256" key="1">
    <source>
        <dbReference type="SAM" id="MobiDB-lite"/>
    </source>
</evidence>
<dbReference type="AlphaFoldDB" id="A0AAD1Y998"/>
<evidence type="ECO:0000313" key="3">
    <source>
        <dbReference type="Proteomes" id="UP001295684"/>
    </source>
</evidence>
<evidence type="ECO:0000313" key="2">
    <source>
        <dbReference type="EMBL" id="CAI2386665.1"/>
    </source>
</evidence>
<feature type="region of interest" description="Disordered" evidence="1">
    <location>
        <begin position="1"/>
        <end position="44"/>
    </location>
</feature>
<keyword evidence="3" id="KW-1185">Reference proteome</keyword>
<reference evidence="2" key="1">
    <citation type="submission" date="2023-07" db="EMBL/GenBank/DDBJ databases">
        <authorList>
            <consortium name="AG Swart"/>
            <person name="Singh M."/>
            <person name="Singh A."/>
            <person name="Seah K."/>
            <person name="Emmerich C."/>
        </authorList>
    </citation>
    <scope>NUCLEOTIDE SEQUENCE</scope>
    <source>
        <strain evidence="2">DP1</strain>
    </source>
</reference>
<proteinExistence type="predicted"/>
<dbReference type="EMBL" id="CAMPGE010029192">
    <property type="protein sequence ID" value="CAI2386665.1"/>
    <property type="molecule type" value="Genomic_DNA"/>
</dbReference>
<feature type="compositionally biased region" description="Basic and acidic residues" evidence="1">
    <location>
        <begin position="1"/>
        <end position="36"/>
    </location>
</feature>
<protein>
    <submittedName>
        <fullName evidence="2">Uncharacterized protein</fullName>
    </submittedName>
</protein>
<comment type="caution">
    <text evidence="2">The sequence shown here is derived from an EMBL/GenBank/DDBJ whole genome shotgun (WGS) entry which is preliminary data.</text>
</comment>
<accession>A0AAD1Y998</accession>